<gene>
    <name evidence="2" type="ORF">QCA50_013656</name>
</gene>
<feature type="region of interest" description="Disordered" evidence="1">
    <location>
        <begin position="1"/>
        <end position="59"/>
    </location>
</feature>
<dbReference type="AlphaFoldDB" id="A0AAW0FYY0"/>
<sequence length="506" mass="56414">MTDTQNDNTTASSAKRKLSASSSTGALLSSPSAKQILKKPKLSENVQNRGSEVPNFHFPPGERVRTARLIKDALDRDPGFPSFAFDTFTIMEHESTFLEYFDNWSKKTLQNVLDSDGPGFNIVHSLGDDMISHAENLRSIATKCRTYASGWTLSSPNQLVITRPGCEYHWKDDLDLARIFEHAAISGFGNVHTQETEFNPNVRNAREIPASEFTVNPELITEIEQHWAACFLPINIRAVPYKIHLYGPGGQFHSHKDTPEKDLVGTFLVGLGDTTKPPGRFEIAGEHLSACCGSGIAFYTDVPHAVNAIEEGFRAVIAFKMFREQKATEATPANSWDELKLAIRDSLVGLKPPFAIGLRHEYHIDVKEHSSFDHILVEVARSLTSVDVHVIPVFVDSRCSTHTEDPEANRVWTEVFPLTETHLDFILGDKLALERDPSIQWLKNLSGNIPLFRMGEGDLWSKDQVDGPGYTGNESRSWDEYSIYMHYAMVVVPKDGSVNLDTPGST</sequence>
<evidence type="ECO:0000256" key="1">
    <source>
        <dbReference type="SAM" id="MobiDB-lite"/>
    </source>
</evidence>
<evidence type="ECO:0008006" key="4">
    <source>
        <dbReference type="Google" id="ProtNLM"/>
    </source>
</evidence>
<organism evidence="2 3">
    <name type="scientific">Cerrena zonata</name>
    <dbReference type="NCBI Taxonomy" id="2478898"/>
    <lineage>
        <taxon>Eukaryota</taxon>
        <taxon>Fungi</taxon>
        <taxon>Dikarya</taxon>
        <taxon>Basidiomycota</taxon>
        <taxon>Agaricomycotina</taxon>
        <taxon>Agaricomycetes</taxon>
        <taxon>Polyporales</taxon>
        <taxon>Cerrenaceae</taxon>
        <taxon>Cerrena</taxon>
    </lineage>
</organism>
<name>A0AAW0FYY0_9APHY</name>
<dbReference type="PANTHER" id="PTHR33099:SF7">
    <property type="entry name" value="MYND-TYPE DOMAIN-CONTAINING PROTEIN"/>
    <property type="match status" value="1"/>
</dbReference>
<evidence type="ECO:0000313" key="2">
    <source>
        <dbReference type="EMBL" id="KAK7683394.1"/>
    </source>
</evidence>
<accession>A0AAW0FYY0</accession>
<feature type="compositionally biased region" description="Low complexity" evidence="1">
    <location>
        <begin position="9"/>
        <end position="33"/>
    </location>
</feature>
<dbReference type="EMBL" id="JASBNA010000031">
    <property type="protein sequence ID" value="KAK7683394.1"/>
    <property type="molecule type" value="Genomic_DNA"/>
</dbReference>
<comment type="caution">
    <text evidence="2">The sequence shown here is derived from an EMBL/GenBank/DDBJ whole genome shotgun (WGS) entry which is preliminary data.</text>
</comment>
<keyword evidence="3" id="KW-1185">Reference proteome</keyword>
<proteinExistence type="predicted"/>
<evidence type="ECO:0000313" key="3">
    <source>
        <dbReference type="Proteomes" id="UP001385951"/>
    </source>
</evidence>
<reference evidence="2 3" key="1">
    <citation type="submission" date="2022-09" db="EMBL/GenBank/DDBJ databases">
        <authorList>
            <person name="Palmer J.M."/>
        </authorList>
    </citation>
    <scope>NUCLEOTIDE SEQUENCE [LARGE SCALE GENOMIC DNA]</scope>
    <source>
        <strain evidence="2 3">DSM 7382</strain>
    </source>
</reference>
<dbReference type="PANTHER" id="PTHR33099">
    <property type="entry name" value="FE2OG DIOXYGENASE DOMAIN-CONTAINING PROTEIN"/>
    <property type="match status" value="1"/>
</dbReference>
<dbReference type="Gene3D" id="2.60.120.620">
    <property type="entry name" value="q2cbj1_9rhob like domain"/>
    <property type="match status" value="1"/>
</dbReference>
<dbReference type="Proteomes" id="UP001385951">
    <property type="component" value="Unassembled WGS sequence"/>
</dbReference>
<protein>
    <recommendedName>
        <fullName evidence="4">Fe2OG dioxygenase domain-containing protein</fullName>
    </recommendedName>
</protein>